<proteinExistence type="predicted"/>
<gene>
    <name evidence="1" type="ORF">Faunusvirus12_17</name>
</gene>
<organism evidence="1">
    <name type="scientific">Faunusvirus sp</name>
    <dbReference type="NCBI Taxonomy" id="2487766"/>
    <lineage>
        <taxon>Viruses</taxon>
        <taxon>Varidnaviria</taxon>
        <taxon>Bamfordvirae</taxon>
        <taxon>Nucleocytoviricota</taxon>
        <taxon>Megaviricetes</taxon>
        <taxon>Imitervirales</taxon>
        <taxon>Mimiviridae</taxon>
    </lineage>
</organism>
<dbReference type="EMBL" id="MK072143">
    <property type="protein sequence ID" value="AYV79404.1"/>
    <property type="molecule type" value="Genomic_DNA"/>
</dbReference>
<protein>
    <submittedName>
        <fullName evidence="1">Uncharacterized protein</fullName>
    </submittedName>
</protein>
<name>A0A3G4ZYK9_9VIRU</name>
<evidence type="ECO:0000313" key="1">
    <source>
        <dbReference type="EMBL" id="AYV79404.1"/>
    </source>
</evidence>
<sequence>MRRVRQSGLIGKQSYHVLYRNCYTIQISFVQSKKLIIYHFNKQPLIYISYYNYNELST</sequence>
<accession>A0A3G4ZYK9</accession>
<reference evidence="1" key="1">
    <citation type="submission" date="2018-10" db="EMBL/GenBank/DDBJ databases">
        <title>Hidden diversity of soil giant viruses.</title>
        <authorList>
            <person name="Schulz F."/>
            <person name="Alteio L."/>
            <person name="Goudeau D."/>
            <person name="Ryan E.M."/>
            <person name="Malmstrom R.R."/>
            <person name="Blanchard J."/>
            <person name="Woyke T."/>
        </authorList>
    </citation>
    <scope>NUCLEOTIDE SEQUENCE</scope>
    <source>
        <strain evidence="1">FNV1</strain>
    </source>
</reference>